<dbReference type="PROSITE" id="PS51703">
    <property type="entry name" value="DZF"/>
    <property type="match status" value="1"/>
</dbReference>
<dbReference type="InterPro" id="IPR043519">
    <property type="entry name" value="NT_sf"/>
</dbReference>
<evidence type="ECO:0000313" key="3">
    <source>
        <dbReference type="EMBL" id="CAI8057323.1"/>
    </source>
</evidence>
<dbReference type="InterPro" id="IPR049402">
    <property type="entry name" value="DZF_dom_C"/>
</dbReference>
<evidence type="ECO:0000313" key="4">
    <source>
        <dbReference type="Proteomes" id="UP001174909"/>
    </source>
</evidence>
<dbReference type="Gene3D" id="3.30.460.10">
    <property type="entry name" value="Beta Polymerase, domain 2"/>
    <property type="match status" value="1"/>
</dbReference>
<name>A0AA35XFW7_GEOBA</name>
<reference evidence="3" key="1">
    <citation type="submission" date="2023-03" db="EMBL/GenBank/DDBJ databases">
        <authorList>
            <person name="Steffen K."/>
            <person name="Cardenas P."/>
        </authorList>
    </citation>
    <scope>NUCLEOTIDE SEQUENCE</scope>
</reference>
<gene>
    <name evidence="3" type="ORF">GBAR_LOCUS31245</name>
</gene>
<dbReference type="GO" id="GO:0003727">
    <property type="term" value="F:single-stranded RNA binding"/>
    <property type="evidence" value="ECO:0007669"/>
    <property type="project" value="TreeGrafter"/>
</dbReference>
<organism evidence="3 4">
    <name type="scientific">Geodia barretti</name>
    <name type="common">Barrett's horny sponge</name>
    <dbReference type="NCBI Taxonomy" id="519541"/>
    <lineage>
        <taxon>Eukaryota</taxon>
        <taxon>Metazoa</taxon>
        <taxon>Porifera</taxon>
        <taxon>Demospongiae</taxon>
        <taxon>Heteroscleromorpha</taxon>
        <taxon>Tetractinellida</taxon>
        <taxon>Astrophorina</taxon>
        <taxon>Geodiidae</taxon>
        <taxon>Geodia</taxon>
    </lineage>
</organism>
<dbReference type="PANTHER" id="PTHR45762:SF3">
    <property type="entry name" value="ZINC-FINGER PROTEIN AT 72D, ISOFORM B"/>
    <property type="match status" value="1"/>
</dbReference>
<dbReference type="Gene3D" id="1.10.1410.40">
    <property type="match status" value="1"/>
</dbReference>
<dbReference type="Proteomes" id="UP001174909">
    <property type="component" value="Unassembled WGS sequence"/>
</dbReference>
<dbReference type="GO" id="GO:0071011">
    <property type="term" value="C:precatalytic spliceosome"/>
    <property type="evidence" value="ECO:0007669"/>
    <property type="project" value="TreeGrafter"/>
</dbReference>
<dbReference type="FunFam" id="1.10.1410.40:FF:000001">
    <property type="entry name" value="interleukin enhancer-binding factor 3 isoform X1"/>
    <property type="match status" value="1"/>
</dbReference>
<dbReference type="InterPro" id="IPR006561">
    <property type="entry name" value="DZF_dom"/>
</dbReference>
<comment type="caution">
    <text evidence="3">The sequence shown here is derived from an EMBL/GenBank/DDBJ whole genome shotgun (WGS) entry which is preliminary data.</text>
</comment>
<dbReference type="PANTHER" id="PTHR45762">
    <property type="entry name" value="ZINC FINGER RNA-BINDING PROTEIN"/>
    <property type="match status" value="1"/>
</dbReference>
<keyword evidence="4" id="KW-1185">Reference proteome</keyword>
<accession>A0AA35XFW7</accession>
<proteinExistence type="predicted"/>
<dbReference type="InterPro" id="IPR049401">
    <property type="entry name" value="DZF_dom_N"/>
</dbReference>
<feature type="region of interest" description="Disordered" evidence="1">
    <location>
        <begin position="308"/>
        <end position="354"/>
    </location>
</feature>
<protein>
    <submittedName>
        <fullName evidence="3">Zinc finger RNA-binding protein</fullName>
    </submittedName>
</protein>
<dbReference type="AlphaFoldDB" id="A0AA35XFW7"/>
<feature type="domain" description="DZF" evidence="2">
    <location>
        <begin position="1"/>
        <end position="350"/>
    </location>
</feature>
<sequence length="354" mass="38445">MNKHGSICPLDSEVKAVEQAVSDIEGALKSISDDILDENCKMMGEEQGKEVARDEKHRRLKGVMRVGAFARSLMLRGECTVDLVLMCTGRPTAALFHDIARRMPAKFEELSSEVVYNVSQEVGSAAILVISQVEDHRVQVTLTLTSTEMRDKPSPELILADQEAGVLHRPSCLAALAALRHTKWFQMVAQGLPSCSILMRVLKDICRRVPAWGVLNSWILELLVQKSLTSANPDYTRPGDVFRRVMECVASGIFLPGGSGLQDPCEKGVADASSLSAQERVNITLSAQHALRLVAFGKAHLVLGVDPLPLPGAKREPATAGEKVRPEEGDKTGNETIAEPDAKRPRVAAEGTPE</sequence>
<dbReference type="Pfam" id="PF07528">
    <property type="entry name" value="DZF_N"/>
    <property type="match status" value="1"/>
</dbReference>
<dbReference type="GO" id="GO:0003725">
    <property type="term" value="F:double-stranded RNA binding"/>
    <property type="evidence" value="ECO:0007669"/>
    <property type="project" value="TreeGrafter"/>
</dbReference>
<dbReference type="EMBL" id="CASHTH010004437">
    <property type="protein sequence ID" value="CAI8057323.1"/>
    <property type="molecule type" value="Genomic_DNA"/>
</dbReference>
<dbReference type="SMART" id="SM00572">
    <property type="entry name" value="DZF"/>
    <property type="match status" value="1"/>
</dbReference>
<dbReference type="Pfam" id="PF20965">
    <property type="entry name" value="DZF_C"/>
    <property type="match status" value="1"/>
</dbReference>
<evidence type="ECO:0000259" key="2">
    <source>
        <dbReference type="PROSITE" id="PS51703"/>
    </source>
</evidence>
<evidence type="ECO:0000256" key="1">
    <source>
        <dbReference type="SAM" id="MobiDB-lite"/>
    </source>
</evidence>
<feature type="compositionally biased region" description="Basic and acidic residues" evidence="1">
    <location>
        <begin position="313"/>
        <end position="333"/>
    </location>
</feature>